<proteinExistence type="predicted"/>
<sequence length="42" mass="4514">MIVWVNGAFGSGKRTLVEELRSRWPQELAGEVLSRVGAGSGL</sequence>
<reference evidence="2" key="1">
    <citation type="journal article" date="2019" name="Int. J. Syst. Evol. Microbiol.">
        <title>The Global Catalogue of Microorganisms (GCM) 10K type strain sequencing project: providing services to taxonomists for standard genome sequencing and annotation.</title>
        <authorList>
            <consortium name="The Broad Institute Genomics Platform"/>
            <consortium name="The Broad Institute Genome Sequencing Center for Infectious Disease"/>
            <person name="Wu L."/>
            <person name="Ma J."/>
        </authorList>
    </citation>
    <scope>NUCLEOTIDE SEQUENCE [LARGE SCALE GENOMIC DNA]</scope>
    <source>
        <strain evidence="2">CGMCC 4.1469</strain>
    </source>
</reference>
<dbReference type="EMBL" id="JBHSOD010000053">
    <property type="protein sequence ID" value="MFC5889257.1"/>
    <property type="molecule type" value="Genomic_DNA"/>
</dbReference>
<evidence type="ECO:0000313" key="1">
    <source>
        <dbReference type="EMBL" id="MFC5889257.1"/>
    </source>
</evidence>
<organism evidence="1 2">
    <name type="scientific">Kitasatospora aburaviensis</name>
    <dbReference type="NCBI Taxonomy" id="67265"/>
    <lineage>
        <taxon>Bacteria</taxon>
        <taxon>Bacillati</taxon>
        <taxon>Actinomycetota</taxon>
        <taxon>Actinomycetes</taxon>
        <taxon>Kitasatosporales</taxon>
        <taxon>Streptomycetaceae</taxon>
        <taxon>Kitasatospora</taxon>
    </lineage>
</organism>
<dbReference type="RefSeq" id="WP_345328201.1">
    <property type="nucleotide sequence ID" value="NZ_BAAAVH010000016.1"/>
</dbReference>
<evidence type="ECO:0000313" key="2">
    <source>
        <dbReference type="Proteomes" id="UP001596067"/>
    </source>
</evidence>
<dbReference type="InterPro" id="IPR027417">
    <property type="entry name" value="P-loop_NTPase"/>
</dbReference>
<name>A0ABW1F5S2_9ACTN</name>
<evidence type="ECO:0008006" key="3">
    <source>
        <dbReference type="Google" id="ProtNLM"/>
    </source>
</evidence>
<accession>A0ABW1F5S2</accession>
<dbReference type="Gene3D" id="3.40.50.300">
    <property type="entry name" value="P-loop containing nucleotide triphosphate hydrolases"/>
    <property type="match status" value="1"/>
</dbReference>
<protein>
    <recommendedName>
        <fullName evidence="3">Tunicamycin resistance protein</fullName>
    </recommendedName>
</protein>
<keyword evidence="2" id="KW-1185">Reference proteome</keyword>
<gene>
    <name evidence="1" type="ORF">ACFP0N_30230</name>
</gene>
<comment type="caution">
    <text evidence="1">The sequence shown here is derived from an EMBL/GenBank/DDBJ whole genome shotgun (WGS) entry which is preliminary data.</text>
</comment>
<dbReference type="Proteomes" id="UP001596067">
    <property type="component" value="Unassembled WGS sequence"/>
</dbReference>